<evidence type="ECO:0000313" key="12">
    <source>
        <dbReference type="EMBL" id="MBD2844003.1"/>
    </source>
</evidence>
<comment type="catalytic activity">
    <reaction evidence="9">
        <text>N-acetyl-alpha-D-glucosamine 1-phosphate + UTP + H(+) = UDP-N-acetyl-alpha-D-glucosamine + diphosphate</text>
        <dbReference type="Rhea" id="RHEA:13509"/>
        <dbReference type="ChEBI" id="CHEBI:15378"/>
        <dbReference type="ChEBI" id="CHEBI:33019"/>
        <dbReference type="ChEBI" id="CHEBI:46398"/>
        <dbReference type="ChEBI" id="CHEBI:57705"/>
        <dbReference type="ChEBI" id="CHEBI:57776"/>
        <dbReference type="EC" id="2.7.7.23"/>
    </reaction>
</comment>
<evidence type="ECO:0000259" key="11">
    <source>
        <dbReference type="Pfam" id="PF00483"/>
    </source>
</evidence>
<dbReference type="Gene3D" id="3.90.550.10">
    <property type="entry name" value="Spore Coat Polysaccharide Biosynthesis Protein SpsA, Chain A"/>
    <property type="match status" value="1"/>
</dbReference>
<evidence type="ECO:0000256" key="1">
    <source>
        <dbReference type="ARBA" id="ARBA00005166"/>
    </source>
</evidence>
<dbReference type="InterPro" id="IPR018357">
    <property type="entry name" value="Hexapep_transf_CS"/>
</dbReference>
<comment type="pathway">
    <text evidence="1">Nucleotide-sugar biosynthesis; UDP-N-acetyl-alpha-D-glucosamine biosynthesis; N-acetyl-alpha-D-glucosamine 1-phosphate from alpha-D-glucosamine 6-phosphate (route II): step 2/2.</text>
</comment>
<keyword evidence="4" id="KW-0548">Nucleotidyltransferase</keyword>
<proteinExistence type="predicted"/>
<keyword evidence="3 12" id="KW-0808">Transferase</keyword>
<organism evidence="12 13">
    <name type="scientific">Paenibacillus sabuli</name>
    <dbReference type="NCBI Taxonomy" id="2772509"/>
    <lineage>
        <taxon>Bacteria</taxon>
        <taxon>Bacillati</taxon>
        <taxon>Bacillota</taxon>
        <taxon>Bacilli</taxon>
        <taxon>Bacillales</taxon>
        <taxon>Paenibacillaceae</taxon>
        <taxon>Paenibacillus</taxon>
    </lineage>
</organism>
<dbReference type="SUPFAM" id="SSF53448">
    <property type="entry name" value="Nucleotide-diphospho-sugar transferases"/>
    <property type="match status" value="1"/>
</dbReference>
<feature type="domain" description="Nucleotidyl transferase" evidence="11">
    <location>
        <begin position="3"/>
        <end position="132"/>
    </location>
</feature>
<dbReference type="Proteomes" id="UP000621560">
    <property type="component" value="Unassembled WGS sequence"/>
</dbReference>
<dbReference type="PANTHER" id="PTHR43584:SF8">
    <property type="entry name" value="N-ACETYLMURAMATE ALPHA-1-PHOSPHATE URIDYLYLTRANSFERASE"/>
    <property type="match status" value="1"/>
</dbReference>
<protein>
    <submittedName>
        <fullName evidence="12">NTP transferase domain-containing protein</fullName>
    </submittedName>
</protein>
<evidence type="ECO:0000256" key="6">
    <source>
        <dbReference type="ARBA" id="ARBA00023268"/>
    </source>
</evidence>
<dbReference type="SUPFAM" id="SSF51161">
    <property type="entry name" value="Trimeric LpxA-like enzymes"/>
    <property type="match status" value="1"/>
</dbReference>
<dbReference type="GO" id="GO:0003977">
    <property type="term" value="F:UDP-N-acetylglucosamine diphosphorylase activity"/>
    <property type="evidence" value="ECO:0007669"/>
    <property type="project" value="UniProtKB-EC"/>
</dbReference>
<dbReference type="InterPro" id="IPR050065">
    <property type="entry name" value="GlmU-like"/>
</dbReference>
<comment type="caution">
    <text evidence="12">The sequence shown here is derived from an EMBL/GenBank/DDBJ whole genome shotgun (WGS) entry which is preliminary data.</text>
</comment>
<dbReference type="AlphaFoldDB" id="A0A927BNW0"/>
<dbReference type="PANTHER" id="PTHR43584">
    <property type="entry name" value="NUCLEOTIDYL TRANSFERASE"/>
    <property type="match status" value="1"/>
</dbReference>
<dbReference type="Gene3D" id="2.160.10.10">
    <property type="entry name" value="Hexapeptide repeat proteins"/>
    <property type="match status" value="1"/>
</dbReference>
<evidence type="ECO:0000256" key="10">
    <source>
        <dbReference type="SAM" id="MobiDB-lite"/>
    </source>
</evidence>
<keyword evidence="5" id="KW-0677">Repeat</keyword>
<keyword evidence="6" id="KW-0511">Multifunctional enzyme</keyword>
<dbReference type="Pfam" id="PF00483">
    <property type="entry name" value="NTP_transferase"/>
    <property type="match status" value="1"/>
</dbReference>
<dbReference type="PROSITE" id="PS00101">
    <property type="entry name" value="HEXAPEP_TRANSFERASES"/>
    <property type="match status" value="1"/>
</dbReference>
<evidence type="ECO:0000256" key="7">
    <source>
        <dbReference type="ARBA" id="ARBA00023315"/>
    </source>
</evidence>
<sequence length="537" mass="57295">MKKAVLLAAGEGQKMWPYGAIRPKALLPVGARPLIAWQLELLLELGMEQIIVVTGHKGEQIGHWLQHASGLSETERQRIALVSAGAAAAPLPPGTARSLLAAADLLRGETSFLVLYADIWVERHDLARLLAQPLRDRTGSEAAAALAVPLGSERQSDWICCRLEAAERSAPDSPGGADGGTGQWIDRGDDAHIGSTTDEWAGIHREERTTASKGPASPSRGPSVTPAARIAAICGHPRDGYTHRCGGAYALPQRFLSYCAASSGRFTAVQVGMMPPEASELEQALADWLADGRELAAVETQRPCYDLDKPWHILQASARAVSASCAELGGHELAEGASIDPSAQIGGYVRLGRNSRIGRHVTIKGSAIVGDDTVIEDGALLLGDHRIGSRTHLANTCLLAPGASVGNGCVVNHCAELDGLLMDGVYLYHYMEVYGIVGTGADLGAATVCGSLRFDDGQTTHRIRGRREWPQAWGDAVFIGDYARTGVNAILMPGVKTGVYSIVGPGVVLERDLPDRTLVRVQQELKYQPWGPERYGW</sequence>
<dbReference type="InterPro" id="IPR029044">
    <property type="entry name" value="Nucleotide-diphossugar_trans"/>
</dbReference>
<comment type="catalytic activity">
    <reaction evidence="8">
        <text>alpha-D-glucosamine 1-phosphate + acetyl-CoA = N-acetyl-alpha-D-glucosamine 1-phosphate + CoA + H(+)</text>
        <dbReference type="Rhea" id="RHEA:13725"/>
        <dbReference type="ChEBI" id="CHEBI:15378"/>
        <dbReference type="ChEBI" id="CHEBI:57287"/>
        <dbReference type="ChEBI" id="CHEBI:57288"/>
        <dbReference type="ChEBI" id="CHEBI:57776"/>
        <dbReference type="ChEBI" id="CHEBI:58516"/>
        <dbReference type="EC" id="2.3.1.157"/>
    </reaction>
</comment>
<gene>
    <name evidence="12" type="ORF">IDH44_02265</name>
</gene>
<dbReference type="RefSeq" id="WP_190914265.1">
    <property type="nucleotide sequence ID" value="NZ_JACXIZ010000007.1"/>
</dbReference>
<dbReference type="EMBL" id="JACXIZ010000007">
    <property type="protein sequence ID" value="MBD2844003.1"/>
    <property type="molecule type" value="Genomic_DNA"/>
</dbReference>
<evidence type="ECO:0000256" key="4">
    <source>
        <dbReference type="ARBA" id="ARBA00022695"/>
    </source>
</evidence>
<keyword evidence="13" id="KW-1185">Reference proteome</keyword>
<evidence type="ECO:0000256" key="5">
    <source>
        <dbReference type="ARBA" id="ARBA00022737"/>
    </source>
</evidence>
<evidence type="ECO:0000313" key="13">
    <source>
        <dbReference type="Proteomes" id="UP000621560"/>
    </source>
</evidence>
<name>A0A927BNW0_9BACL</name>
<comment type="pathway">
    <text evidence="2">Nucleotide-sugar biosynthesis; UDP-N-acetyl-alpha-D-glucosamine biosynthesis; UDP-N-acetyl-alpha-D-glucosamine from N-acetyl-alpha-D-glucosamine 1-phosphate: step 1/1.</text>
</comment>
<dbReference type="InterPro" id="IPR011004">
    <property type="entry name" value="Trimer_LpxA-like_sf"/>
</dbReference>
<feature type="region of interest" description="Disordered" evidence="10">
    <location>
        <begin position="168"/>
        <end position="191"/>
    </location>
</feature>
<keyword evidence="7" id="KW-0012">Acyltransferase</keyword>
<accession>A0A927BNW0</accession>
<evidence type="ECO:0000256" key="2">
    <source>
        <dbReference type="ARBA" id="ARBA00005208"/>
    </source>
</evidence>
<evidence type="ECO:0000256" key="8">
    <source>
        <dbReference type="ARBA" id="ARBA00048247"/>
    </source>
</evidence>
<reference evidence="12" key="1">
    <citation type="submission" date="2020-09" db="EMBL/GenBank/DDBJ databases">
        <title>A novel bacterium of genus Paenibacillus, isolated from South China Sea.</title>
        <authorList>
            <person name="Huang H."/>
            <person name="Mo K."/>
            <person name="Hu Y."/>
        </authorList>
    </citation>
    <scope>NUCLEOTIDE SEQUENCE</scope>
    <source>
        <strain evidence="12">IB182496</strain>
    </source>
</reference>
<dbReference type="InterPro" id="IPR005835">
    <property type="entry name" value="NTP_transferase_dom"/>
</dbReference>
<evidence type="ECO:0000256" key="3">
    <source>
        <dbReference type="ARBA" id="ARBA00022679"/>
    </source>
</evidence>
<evidence type="ECO:0000256" key="9">
    <source>
        <dbReference type="ARBA" id="ARBA00048493"/>
    </source>
</evidence>
<dbReference type="GO" id="GO:0019134">
    <property type="term" value="F:glucosamine-1-phosphate N-acetyltransferase activity"/>
    <property type="evidence" value="ECO:0007669"/>
    <property type="project" value="UniProtKB-EC"/>
</dbReference>